<dbReference type="Gene3D" id="3.40.50.150">
    <property type="entry name" value="Vaccinia Virus protein VP39"/>
    <property type="match status" value="1"/>
</dbReference>
<dbReference type="EC" id="2.1.1.214" evidence="9"/>
<dbReference type="InterPro" id="IPR029063">
    <property type="entry name" value="SAM-dependent_MTases_sf"/>
</dbReference>
<dbReference type="STRING" id="105984.A0A427XVF8"/>
<evidence type="ECO:0000256" key="2">
    <source>
        <dbReference type="ARBA" id="ARBA00022490"/>
    </source>
</evidence>
<reference evidence="13 14" key="1">
    <citation type="submission" date="2018-11" db="EMBL/GenBank/DDBJ databases">
        <title>Genome sequence of Apiotrichum porosum DSM 27194.</title>
        <authorList>
            <person name="Aliyu H."/>
            <person name="Gorte O."/>
            <person name="Ochsenreither K."/>
        </authorList>
    </citation>
    <scope>NUCLEOTIDE SEQUENCE [LARGE SCALE GENOMIC DNA]</scope>
    <source>
        <strain evidence="13 14">DSM 27194</strain>
    </source>
</reference>
<dbReference type="OrthoDB" id="296065at2759"/>
<dbReference type="Proteomes" id="UP000279236">
    <property type="component" value="Unassembled WGS sequence"/>
</dbReference>
<dbReference type="GO" id="GO:0008033">
    <property type="term" value="P:tRNA processing"/>
    <property type="evidence" value="ECO:0007669"/>
    <property type="project" value="UniProtKB-UniRule"/>
</dbReference>
<sequence length="478" mass="54609">MPLYFLRVSLEHLSFRIPELLSIAKLFEFELKILSTDIYRGVIVIEVDKDEYVERILDRGVLVISVSKLYAEATNYEDLHAQLKEKRELFEPDLDACFKITLECVNNRPLDKRYRQVVEDFSWTELRGKIDLKNPDIEFVVLEDYDHVTLHTRQARLDRDGKFQKVYFGKRMGFSRARPVINVQDIKQRAFYGNTSMEAEMGLLLAGQALLIYDPFVGTGSLLYAVAHWGASVIGSDIDARQFRGKQKGKDVTPGIFRAAAAYGYDQRFLDVVAFDVTHGPWRRGGFLDAIVTDPPYGVRAGAKRLGKSTTRKRNTLRDEPYQFDDGTFAHERPGYLPPSKPYELVDLTLDLVQLSRYLLVPGGRLVFFLPTVNDDFEHVDVPVVEGMREVKHEDGSLQDFGKWGRRLITMEKTATDDGPMPTFGDHSELTEERLPGHHQFNKRYLEGFKPREGGEGSEETSEAEEQAPAEEMAQLKV</sequence>
<keyword evidence="4 10" id="KW-0489">Methyltransferase</keyword>
<dbReference type="InterPro" id="IPR016691">
    <property type="entry name" value="TRMT11"/>
</dbReference>
<evidence type="ECO:0000313" key="14">
    <source>
        <dbReference type="Proteomes" id="UP000279236"/>
    </source>
</evidence>
<evidence type="ECO:0000256" key="9">
    <source>
        <dbReference type="ARBA" id="ARBA00066937"/>
    </source>
</evidence>
<evidence type="ECO:0000256" key="10">
    <source>
        <dbReference type="PROSITE-ProRule" id="PRU00959"/>
    </source>
</evidence>
<dbReference type="CDD" id="cd02440">
    <property type="entry name" value="AdoMet_MTases"/>
    <property type="match status" value="1"/>
</dbReference>
<keyword evidence="7 10" id="KW-0819">tRNA processing</keyword>
<dbReference type="GO" id="GO:0160102">
    <property type="term" value="F:tRNA (guanine(10)-N2)-methyltransferase activity"/>
    <property type="evidence" value="ECO:0007669"/>
    <property type="project" value="UniProtKB-EC"/>
</dbReference>
<gene>
    <name evidence="13" type="ORF">EHS24_007709</name>
</gene>
<dbReference type="AlphaFoldDB" id="A0A427XVF8"/>
<dbReference type="EMBL" id="RSCE01000005">
    <property type="protein sequence ID" value="RSH82715.1"/>
    <property type="molecule type" value="Genomic_DNA"/>
</dbReference>
<keyword evidence="8 10" id="KW-0694">RNA-binding</keyword>
<evidence type="ECO:0000256" key="4">
    <source>
        <dbReference type="ARBA" id="ARBA00022603"/>
    </source>
</evidence>
<comment type="caution">
    <text evidence="13">The sequence shown here is derived from an EMBL/GenBank/DDBJ whole genome shotgun (WGS) entry which is preliminary data.</text>
</comment>
<evidence type="ECO:0000256" key="8">
    <source>
        <dbReference type="ARBA" id="ARBA00022884"/>
    </source>
</evidence>
<evidence type="ECO:0000256" key="11">
    <source>
        <dbReference type="SAM" id="MobiDB-lite"/>
    </source>
</evidence>
<organism evidence="13 14">
    <name type="scientific">Apiotrichum porosum</name>
    <dbReference type="NCBI Taxonomy" id="105984"/>
    <lineage>
        <taxon>Eukaryota</taxon>
        <taxon>Fungi</taxon>
        <taxon>Dikarya</taxon>
        <taxon>Basidiomycota</taxon>
        <taxon>Agaricomycotina</taxon>
        <taxon>Tremellomycetes</taxon>
        <taxon>Trichosporonales</taxon>
        <taxon>Trichosporonaceae</taxon>
        <taxon>Apiotrichum</taxon>
    </lineage>
</organism>
<dbReference type="PROSITE" id="PS51627">
    <property type="entry name" value="SAM_MT_TRM11"/>
    <property type="match status" value="1"/>
</dbReference>
<evidence type="ECO:0000256" key="5">
    <source>
        <dbReference type="ARBA" id="ARBA00022679"/>
    </source>
</evidence>
<dbReference type="SUPFAM" id="SSF53335">
    <property type="entry name" value="S-adenosyl-L-methionine-dependent methyltransferases"/>
    <property type="match status" value="1"/>
</dbReference>
<dbReference type="InterPro" id="IPR059073">
    <property type="entry name" value="TRMT11_N"/>
</dbReference>
<comment type="subcellular location">
    <subcellularLocation>
        <location evidence="1">Cytoplasm</location>
    </subcellularLocation>
</comment>
<keyword evidence="3 10" id="KW-0820">tRNA-binding</keyword>
<comment type="similarity">
    <text evidence="10">Belongs to the class I-like SAM-binding methyltransferase superfamily. TRM11 methyltransferase family.</text>
</comment>
<dbReference type="GeneID" id="39592252"/>
<feature type="region of interest" description="Disordered" evidence="11">
    <location>
        <begin position="443"/>
        <end position="478"/>
    </location>
</feature>
<dbReference type="PRINTS" id="PR00507">
    <property type="entry name" value="N12N6MTFRASE"/>
</dbReference>
<protein>
    <recommendedName>
        <fullName evidence="9">tRNA (guanine(10)-N(2))-methyltransferase</fullName>
        <ecNumber evidence="9">2.1.1.214</ecNumber>
    </recommendedName>
</protein>
<dbReference type="GO" id="GO:0000049">
    <property type="term" value="F:tRNA binding"/>
    <property type="evidence" value="ECO:0007669"/>
    <property type="project" value="UniProtKB-UniRule"/>
</dbReference>
<keyword evidence="6 10" id="KW-0949">S-adenosyl-L-methionine</keyword>
<evidence type="ECO:0000313" key="13">
    <source>
        <dbReference type="EMBL" id="RSH82715.1"/>
    </source>
</evidence>
<feature type="domain" description="tRNA (guanine(10)-N(2))-methyltransferase TRMT11 N-terminal" evidence="12">
    <location>
        <begin position="4"/>
        <end position="174"/>
    </location>
</feature>
<evidence type="ECO:0000256" key="3">
    <source>
        <dbReference type="ARBA" id="ARBA00022555"/>
    </source>
</evidence>
<feature type="compositionally biased region" description="Basic and acidic residues" evidence="11">
    <location>
        <begin position="444"/>
        <end position="455"/>
    </location>
</feature>
<feature type="compositionally biased region" description="Acidic residues" evidence="11">
    <location>
        <begin position="456"/>
        <end position="469"/>
    </location>
</feature>
<dbReference type="PIRSF" id="PIRSF017259">
    <property type="entry name" value="tRNA_mtfrase_TRM11"/>
    <property type="match status" value="1"/>
</dbReference>
<dbReference type="GO" id="GO:0005737">
    <property type="term" value="C:cytoplasm"/>
    <property type="evidence" value="ECO:0007669"/>
    <property type="project" value="UniProtKB-SubCell"/>
</dbReference>
<evidence type="ECO:0000256" key="1">
    <source>
        <dbReference type="ARBA" id="ARBA00004496"/>
    </source>
</evidence>
<dbReference type="Pfam" id="PF25904">
    <property type="entry name" value="Tmrp11_N"/>
    <property type="match status" value="1"/>
</dbReference>
<dbReference type="RefSeq" id="XP_028476947.1">
    <property type="nucleotide sequence ID" value="XM_028623054.1"/>
</dbReference>
<evidence type="ECO:0000259" key="12">
    <source>
        <dbReference type="Pfam" id="PF25904"/>
    </source>
</evidence>
<dbReference type="GO" id="GO:0032259">
    <property type="term" value="P:methylation"/>
    <property type="evidence" value="ECO:0007669"/>
    <property type="project" value="UniProtKB-UniRule"/>
</dbReference>
<dbReference type="InterPro" id="IPR002052">
    <property type="entry name" value="DNA_methylase_N6_adenine_CS"/>
</dbReference>
<keyword evidence="5 10" id="KW-0808">Transferase</keyword>
<dbReference type="PANTHER" id="PTHR13370">
    <property type="entry name" value="RNA METHYLASE-RELATED"/>
    <property type="match status" value="1"/>
</dbReference>
<proteinExistence type="inferred from homology"/>
<dbReference type="PANTHER" id="PTHR13370:SF3">
    <property type="entry name" value="TRNA (GUANINE(10)-N2)-METHYLTRANSFERASE HOMOLOG"/>
    <property type="match status" value="1"/>
</dbReference>
<evidence type="ECO:0000256" key="6">
    <source>
        <dbReference type="ARBA" id="ARBA00022691"/>
    </source>
</evidence>
<dbReference type="PROSITE" id="PS00092">
    <property type="entry name" value="N6_MTASE"/>
    <property type="match status" value="1"/>
</dbReference>
<accession>A0A427XVF8</accession>
<keyword evidence="14" id="KW-1185">Reference proteome</keyword>
<name>A0A427XVF8_9TREE</name>
<evidence type="ECO:0000256" key="7">
    <source>
        <dbReference type="ARBA" id="ARBA00022694"/>
    </source>
</evidence>
<keyword evidence="2" id="KW-0963">Cytoplasm</keyword>